<evidence type="ECO:0000259" key="7">
    <source>
        <dbReference type="Pfam" id="PF01490"/>
    </source>
</evidence>
<feature type="transmembrane region" description="Helical" evidence="6">
    <location>
        <begin position="453"/>
        <end position="471"/>
    </location>
</feature>
<dbReference type="EMBL" id="KV454209">
    <property type="protein sequence ID" value="ODQ61047.1"/>
    <property type="molecule type" value="Genomic_DNA"/>
</dbReference>
<keyword evidence="9" id="KW-1185">Reference proteome</keyword>
<evidence type="ECO:0000256" key="5">
    <source>
        <dbReference type="ARBA" id="ARBA00023136"/>
    </source>
</evidence>
<dbReference type="GO" id="GO:0005774">
    <property type="term" value="C:vacuolar membrane"/>
    <property type="evidence" value="ECO:0007669"/>
    <property type="project" value="UniProtKB-SubCell"/>
</dbReference>
<dbReference type="GO" id="GO:0015179">
    <property type="term" value="F:L-amino acid transmembrane transporter activity"/>
    <property type="evidence" value="ECO:0007669"/>
    <property type="project" value="TreeGrafter"/>
</dbReference>
<comment type="subcellular location">
    <subcellularLocation>
        <location evidence="1">Vacuole membrane</location>
        <topology evidence="1">Multi-pass membrane protein</topology>
    </subcellularLocation>
</comment>
<feature type="transmembrane region" description="Helical" evidence="6">
    <location>
        <begin position="164"/>
        <end position="189"/>
    </location>
</feature>
<dbReference type="RefSeq" id="XP_019040254.1">
    <property type="nucleotide sequence ID" value="XM_019180602.1"/>
</dbReference>
<feature type="transmembrane region" description="Helical" evidence="6">
    <location>
        <begin position="300"/>
        <end position="324"/>
    </location>
</feature>
<reference evidence="8 9" key="1">
    <citation type="journal article" date="2016" name="Proc. Natl. Acad. Sci. U.S.A.">
        <title>Comparative genomics of biotechnologically important yeasts.</title>
        <authorList>
            <person name="Riley R."/>
            <person name="Haridas S."/>
            <person name="Wolfe K.H."/>
            <person name="Lopes M.R."/>
            <person name="Hittinger C.T."/>
            <person name="Goeker M."/>
            <person name="Salamov A.A."/>
            <person name="Wisecaver J.H."/>
            <person name="Long T.M."/>
            <person name="Calvey C.H."/>
            <person name="Aerts A.L."/>
            <person name="Barry K.W."/>
            <person name="Choi C."/>
            <person name="Clum A."/>
            <person name="Coughlan A.Y."/>
            <person name="Deshpande S."/>
            <person name="Douglass A.P."/>
            <person name="Hanson S.J."/>
            <person name="Klenk H.-P."/>
            <person name="LaButti K.M."/>
            <person name="Lapidus A."/>
            <person name="Lindquist E.A."/>
            <person name="Lipzen A.M."/>
            <person name="Meier-Kolthoff J.P."/>
            <person name="Ohm R.A."/>
            <person name="Otillar R.P."/>
            <person name="Pangilinan J.L."/>
            <person name="Peng Y."/>
            <person name="Rokas A."/>
            <person name="Rosa C.A."/>
            <person name="Scheuner C."/>
            <person name="Sibirny A.A."/>
            <person name="Slot J.C."/>
            <person name="Stielow J.B."/>
            <person name="Sun H."/>
            <person name="Kurtzman C.P."/>
            <person name="Blackwell M."/>
            <person name="Grigoriev I.V."/>
            <person name="Jeffries T.W."/>
        </authorList>
    </citation>
    <scope>NUCLEOTIDE SEQUENCE [LARGE SCALE GENOMIC DNA]</scope>
    <source>
        <strain evidence="9">ATCC 58044 / CBS 1984 / NCYC 433 / NRRL Y-366-8</strain>
    </source>
</reference>
<feature type="transmembrane region" description="Helical" evidence="6">
    <location>
        <begin position="267"/>
        <end position="288"/>
    </location>
</feature>
<feature type="transmembrane region" description="Helical" evidence="6">
    <location>
        <begin position="420"/>
        <end position="441"/>
    </location>
</feature>
<keyword evidence="4 6" id="KW-1133">Transmembrane helix</keyword>
<organism evidence="8 9">
    <name type="scientific">Wickerhamomyces anomalus (strain ATCC 58044 / CBS 1984 / NCYC 433 / NRRL Y-366-8)</name>
    <name type="common">Yeast</name>
    <name type="synonym">Hansenula anomala</name>
    <dbReference type="NCBI Taxonomy" id="683960"/>
    <lineage>
        <taxon>Eukaryota</taxon>
        <taxon>Fungi</taxon>
        <taxon>Dikarya</taxon>
        <taxon>Ascomycota</taxon>
        <taxon>Saccharomycotina</taxon>
        <taxon>Saccharomycetes</taxon>
        <taxon>Phaffomycetales</taxon>
        <taxon>Wickerhamomycetaceae</taxon>
        <taxon>Wickerhamomyces</taxon>
    </lineage>
</organism>
<evidence type="ECO:0000256" key="3">
    <source>
        <dbReference type="ARBA" id="ARBA00022692"/>
    </source>
</evidence>
<dbReference type="STRING" id="683960.A0A1E3P850"/>
<feature type="transmembrane region" description="Helical" evidence="6">
    <location>
        <begin position="201"/>
        <end position="220"/>
    </location>
</feature>
<evidence type="ECO:0000313" key="8">
    <source>
        <dbReference type="EMBL" id="ODQ61047.1"/>
    </source>
</evidence>
<evidence type="ECO:0000313" key="9">
    <source>
        <dbReference type="Proteomes" id="UP000094112"/>
    </source>
</evidence>
<feature type="transmembrane region" description="Helical" evidence="6">
    <location>
        <begin position="95"/>
        <end position="119"/>
    </location>
</feature>
<dbReference type="Proteomes" id="UP000094112">
    <property type="component" value="Unassembled WGS sequence"/>
</dbReference>
<dbReference type="OrthoDB" id="655540at2759"/>
<feature type="non-terminal residue" evidence="8">
    <location>
        <position position="472"/>
    </location>
</feature>
<feature type="domain" description="Amino acid transporter transmembrane" evidence="7">
    <location>
        <begin position="88"/>
        <end position="456"/>
    </location>
</feature>
<protein>
    <recommendedName>
        <fullName evidence="7">Amino acid transporter transmembrane domain-containing protein</fullName>
    </recommendedName>
</protein>
<dbReference type="AlphaFoldDB" id="A0A1E3P850"/>
<keyword evidence="5 6" id="KW-0472">Membrane</keyword>
<dbReference type="PANTHER" id="PTHR22950">
    <property type="entry name" value="AMINO ACID TRANSPORTER"/>
    <property type="match status" value="1"/>
</dbReference>
<accession>A0A1E3P850</accession>
<dbReference type="InterPro" id="IPR013057">
    <property type="entry name" value="AA_transpt_TM"/>
</dbReference>
<evidence type="ECO:0000256" key="4">
    <source>
        <dbReference type="ARBA" id="ARBA00022989"/>
    </source>
</evidence>
<evidence type="ECO:0000256" key="2">
    <source>
        <dbReference type="ARBA" id="ARBA00008066"/>
    </source>
</evidence>
<evidence type="ECO:0000256" key="1">
    <source>
        <dbReference type="ARBA" id="ARBA00004128"/>
    </source>
</evidence>
<sequence>LNAGGKKSINSFASSYSRTANFLNADFDYPQRPSKLTMGTNQPDEESALIDEDLPSSYTGLNDIDANAVEDVEDNRSIREEVLSKSGNSTSPQTIFNGINTLIGIGILTLPLGLCYAGWIPGSIILLGCALSSQLTAKILAKCLTKSPELKTYGDIAQFSFGRIAHLIVVMTFTVDLLFAGISMIILFADFFNVLTGVDKIFFKIIISTVFFALSFVKLSVLSHLSLIGIICTSLIVCVVFACGFIKSTTPGSLIEIAPTSLWPMSFQHLLSSLGIFMSPFGGHAIFPELYRDMKHPQKYNGACTTIFSFTWLVDFIMASLGYLMFGNSVTDQVTKSIMITDDYPKWINLVICALMGLLPISKGPLITRPIITMADQLTLNLSLKPKSHNSDTVIRFMNRLVVILLFFITSLIFTNFGRIMSFLGSAICFSICIVYPLSFYLKLYYTEISKPVRIAIYIGILTALTLAVLGT</sequence>
<dbReference type="Pfam" id="PF01490">
    <property type="entry name" value="Aa_trans"/>
    <property type="match status" value="1"/>
</dbReference>
<feature type="transmembrane region" description="Helical" evidence="6">
    <location>
        <begin position="397"/>
        <end position="414"/>
    </location>
</feature>
<feature type="transmembrane region" description="Helical" evidence="6">
    <location>
        <begin position="227"/>
        <end position="247"/>
    </location>
</feature>
<feature type="non-terminal residue" evidence="8">
    <location>
        <position position="1"/>
    </location>
</feature>
<dbReference type="GeneID" id="30197848"/>
<dbReference type="PANTHER" id="PTHR22950:SF349">
    <property type="entry name" value="AMINO ACID TRANSPORTER TRANSMEMBRANE DOMAIN-CONTAINING PROTEIN"/>
    <property type="match status" value="1"/>
</dbReference>
<keyword evidence="3 6" id="KW-0812">Transmembrane</keyword>
<proteinExistence type="inferred from homology"/>
<comment type="similarity">
    <text evidence="2">Belongs to the amino acid/polyamine transporter 2 family.</text>
</comment>
<gene>
    <name evidence="8" type="ORF">WICANDRAFT_14219</name>
</gene>
<evidence type="ECO:0000256" key="6">
    <source>
        <dbReference type="SAM" id="Phobius"/>
    </source>
</evidence>
<name>A0A1E3P850_WICAA</name>